<protein>
    <submittedName>
        <fullName evidence="1">Uncharacterized protein</fullName>
    </submittedName>
</protein>
<dbReference type="Proteomes" id="UP000775547">
    <property type="component" value="Unassembled WGS sequence"/>
</dbReference>
<keyword evidence="2" id="KW-1185">Reference proteome</keyword>
<organism evidence="1 2">
    <name type="scientific">Asterophora parasitica</name>
    <dbReference type="NCBI Taxonomy" id="117018"/>
    <lineage>
        <taxon>Eukaryota</taxon>
        <taxon>Fungi</taxon>
        <taxon>Dikarya</taxon>
        <taxon>Basidiomycota</taxon>
        <taxon>Agaricomycotina</taxon>
        <taxon>Agaricomycetes</taxon>
        <taxon>Agaricomycetidae</taxon>
        <taxon>Agaricales</taxon>
        <taxon>Tricholomatineae</taxon>
        <taxon>Lyophyllaceae</taxon>
        <taxon>Asterophora</taxon>
    </lineage>
</organism>
<comment type="caution">
    <text evidence="1">The sequence shown here is derived from an EMBL/GenBank/DDBJ whole genome shotgun (WGS) entry which is preliminary data.</text>
</comment>
<sequence length="133" mass="14776">MEAPITNAAKSTELFDCCLESMLMVSVGKLCSIAPAIWGKLRKAITPKRVMTAVLRSIVKVPDDHYTSCIEELDALPMVEDAHSNSTPPLGALITTDVINTYYQNLWCHDLHICYNPTLFSTCSLLMEWSTIP</sequence>
<gene>
    <name evidence="1" type="ORF">DXG03_007592</name>
</gene>
<dbReference type="AlphaFoldDB" id="A0A9P7FKV5"/>
<proteinExistence type="predicted"/>
<evidence type="ECO:0000313" key="1">
    <source>
        <dbReference type="EMBL" id="KAG5633332.1"/>
    </source>
</evidence>
<accession>A0A9P7FKV5</accession>
<name>A0A9P7FKV5_9AGAR</name>
<reference evidence="1" key="1">
    <citation type="submission" date="2020-07" db="EMBL/GenBank/DDBJ databases">
        <authorList>
            <person name="Nieuwenhuis M."/>
            <person name="Van De Peppel L.J.J."/>
        </authorList>
    </citation>
    <scope>NUCLEOTIDE SEQUENCE</scope>
    <source>
        <strain evidence="1">AP01</strain>
        <tissue evidence="1">Mycelium</tissue>
    </source>
</reference>
<evidence type="ECO:0000313" key="2">
    <source>
        <dbReference type="Proteomes" id="UP000775547"/>
    </source>
</evidence>
<dbReference type="EMBL" id="JABCKV010005719">
    <property type="protein sequence ID" value="KAG5633332.1"/>
    <property type="molecule type" value="Genomic_DNA"/>
</dbReference>
<reference evidence="1" key="2">
    <citation type="submission" date="2021-10" db="EMBL/GenBank/DDBJ databases">
        <title>Phylogenomics reveals ancestral predisposition of the termite-cultivated fungus Termitomyces towards a domesticated lifestyle.</title>
        <authorList>
            <person name="Auxier B."/>
            <person name="Grum-Grzhimaylo A."/>
            <person name="Cardenas M.E."/>
            <person name="Lodge J.D."/>
            <person name="Laessoe T."/>
            <person name="Pedersen O."/>
            <person name="Smith M.E."/>
            <person name="Kuyper T.W."/>
            <person name="Franco-Molano E.A."/>
            <person name="Baroni T.J."/>
            <person name="Aanen D.K."/>
        </authorList>
    </citation>
    <scope>NUCLEOTIDE SEQUENCE</scope>
    <source>
        <strain evidence="1">AP01</strain>
        <tissue evidence="1">Mycelium</tissue>
    </source>
</reference>